<evidence type="ECO:0000313" key="1">
    <source>
        <dbReference type="EMBL" id="CAG6451689.1"/>
    </source>
</evidence>
<reference evidence="1" key="1">
    <citation type="submission" date="2021-05" db="EMBL/GenBank/DDBJ databases">
        <authorList>
            <person name="Alioto T."/>
            <person name="Alioto T."/>
            <person name="Gomez Garrido J."/>
        </authorList>
    </citation>
    <scope>NUCLEOTIDE SEQUENCE</scope>
</reference>
<dbReference type="AlphaFoldDB" id="A0A8D8A7B3"/>
<sequence>MFKFGITINLNCTSHQHRNYGSTCVKPHLIYLLSKTFLGFLLLQYNDLVRNVVNFVDRIRLLQPRNLRVLIASLDLLLLQRLVHLLLQRFRLCRFRRIPVVVLRPSGGFASVRRTRLIQLVRIVPGFSLAVLVDADHNRRLQLTGRIVRLVHRDVTLLRGGHLHVNVHVLLRGMFLVVALLLLLATIRVHALVGVVELKVTLLDLLAELDALLHQQRAQVHVPARSLLGLHPEQVQRTLVVLDHVQLLLLQQ</sequence>
<accession>A0A8D8A7B3</accession>
<proteinExistence type="predicted"/>
<dbReference type="EMBL" id="HBUE01018930">
    <property type="protein sequence ID" value="CAG6451689.1"/>
    <property type="molecule type" value="Transcribed_RNA"/>
</dbReference>
<protein>
    <submittedName>
        <fullName evidence="1">(northern house mosquito) hypothetical protein</fullName>
    </submittedName>
</protein>
<name>A0A8D8A7B3_CULPI</name>
<organism evidence="1">
    <name type="scientific">Culex pipiens</name>
    <name type="common">House mosquito</name>
    <dbReference type="NCBI Taxonomy" id="7175"/>
    <lineage>
        <taxon>Eukaryota</taxon>
        <taxon>Metazoa</taxon>
        <taxon>Ecdysozoa</taxon>
        <taxon>Arthropoda</taxon>
        <taxon>Hexapoda</taxon>
        <taxon>Insecta</taxon>
        <taxon>Pterygota</taxon>
        <taxon>Neoptera</taxon>
        <taxon>Endopterygota</taxon>
        <taxon>Diptera</taxon>
        <taxon>Nematocera</taxon>
        <taxon>Culicoidea</taxon>
        <taxon>Culicidae</taxon>
        <taxon>Culicinae</taxon>
        <taxon>Culicini</taxon>
        <taxon>Culex</taxon>
        <taxon>Culex</taxon>
    </lineage>
</organism>